<reference evidence="2" key="1">
    <citation type="submission" date="2023-05" db="EMBL/GenBank/DDBJ databases">
        <title>Cataloging the Phylogenetic Diversity of Human Bladder Bacteria.</title>
        <authorList>
            <person name="Du J."/>
        </authorList>
    </citation>
    <scope>NUCLEOTIDE SEQUENCE</scope>
    <source>
        <strain evidence="2">UMB1050</strain>
    </source>
</reference>
<dbReference type="AlphaFoldDB" id="A0AAW6Y140"/>
<dbReference type="Pfam" id="PF18435">
    <property type="entry name" value="EstA_Ig_like"/>
    <property type="match status" value="1"/>
</dbReference>
<evidence type="ECO:0000259" key="1">
    <source>
        <dbReference type="Pfam" id="PF18435"/>
    </source>
</evidence>
<dbReference type="Proteomes" id="UP001236303">
    <property type="component" value="Unassembled WGS sequence"/>
</dbReference>
<gene>
    <name evidence="2" type="ORF">QP451_02360</name>
</gene>
<proteinExistence type="predicted"/>
<dbReference type="EMBL" id="JASOPA010000001">
    <property type="protein sequence ID" value="MDK7241886.1"/>
    <property type="molecule type" value="Genomic_DNA"/>
</dbReference>
<comment type="caution">
    <text evidence="2">The sequence shown here is derived from an EMBL/GenBank/DDBJ whole genome shotgun (WGS) entry which is preliminary data.</text>
</comment>
<evidence type="ECO:0000313" key="3">
    <source>
        <dbReference type="Proteomes" id="UP001236303"/>
    </source>
</evidence>
<dbReference type="RefSeq" id="WP_285070234.1">
    <property type="nucleotide sequence ID" value="NZ_JASOPA010000001.1"/>
</dbReference>
<sequence length="137" mass="14188">MLGLGKIFPDRCFPFRQCNCAHLRLFDGACTYTTPVVSGSSICGCAALGGALDNAVESAAAVTCVFGDGMRLVAVAVKYRADVSAAVLEPSQYGVAGRTVERVYVAQSTAVSGQRRDCVGVTRISGAASLLCDCARV</sequence>
<name>A0AAW6Y140_NEISU</name>
<feature type="domain" description="Esterase Ig-like N-terminal" evidence="1">
    <location>
        <begin position="59"/>
        <end position="112"/>
    </location>
</feature>
<evidence type="ECO:0000313" key="2">
    <source>
        <dbReference type="EMBL" id="MDK7241886.1"/>
    </source>
</evidence>
<accession>A0AAW6Y140</accession>
<dbReference type="InterPro" id="IPR041172">
    <property type="entry name" value="EstA_Ig-like_N"/>
</dbReference>
<organism evidence="2 3">
    <name type="scientific">Neisseria subflava</name>
    <dbReference type="NCBI Taxonomy" id="28449"/>
    <lineage>
        <taxon>Bacteria</taxon>
        <taxon>Pseudomonadati</taxon>
        <taxon>Pseudomonadota</taxon>
        <taxon>Betaproteobacteria</taxon>
        <taxon>Neisseriales</taxon>
        <taxon>Neisseriaceae</taxon>
        <taxon>Neisseria</taxon>
    </lineage>
</organism>
<protein>
    <recommendedName>
        <fullName evidence="1">Esterase Ig-like N-terminal domain-containing protein</fullName>
    </recommendedName>
</protein>
<dbReference type="Gene3D" id="2.60.40.2180">
    <property type="match status" value="1"/>
</dbReference>